<evidence type="ECO:0000313" key="1">
    <source>
        <dbReference type="EMBL" id="OGM46535.1"/>
    </source>
</evidence>
<name>A0A1F8A5A2_9EURO</name>
<sequence length="138" mass="16303">MPREIAWDTAFKVHNRMDRSKSGIFMAWDFARVWDGRTMYVRDLDYVKWVTALMETCDFDPEVHYARYTVYCDTIEVTGNIFCEAHWHYAIGMNLERGLEFDIVPKDGQLETNHDGTLNDTTGREEFLAWVDNQYISD</sequence>
<evidence type="ECO:0000313" key="2">
    <source>
        <dbReference type="Proteomes" id="UP000179179"/>
    </source>
</evidence>
<dbReference type="EMBL" id="LYCR01000031">
    <property type="protein sequence ID" value="OGM46535.1"/>
    <property type="molecule type" value="Genomic_DNA"/>
</dbReference>
<reference evidence="1 2" key="1">
    <citation type="journal article" date="2016" name="Genome Biol. Evol.">
        <title>Draft genome sequence of an aflatoxigenic Aspergillus species, A. bombycis.</title>
        <authorList>
            <person name="Moore G.G."/>
            <person name="Mack B.M."/>
            <person name="Beltz S.B."/>
            <person name="Gilbert M.K."/>
        </authorList>
    </citation>
    <scope>NUCLEOTIDE SEQUENCE [LARGE SCALE GENOMIC DNA]</scope>
    <source>
        <strain evidence="2">NRRL 26010</strain>
    </source>
</reference>
<dbReference type="AlphaFoldDB" id="A0A1F8A5A2"/>
<dbReference type="RefSeq" id="XP_022390252.1">
    <property type="nucleotide sequence ID" value="XM_022531704.1"/>
</dbReference>
<dbReference type="OrthoDB" id="4377844at2759"/>
<keyword evidence="2" id="KW-1185">Reference proteome</keyword>
<comment type="caution">
    <text evidence="1">The sequence shown here is derived from an EMBL/GenBank/DDBJ whole genome shotgun (WGS) entry which is preliminary data.</text>
</comment>
<protein>
    <submittedName>
        <fullName evidence="1">Uncharacterized protein</fullName>
    </submittedName>
</protein>
<dbReference type="GeneID" id="34447965"/>
<gene>
    <name evidence="1" type="ORF">ABOM_004575</name>
</gene>
<proteinExistence type="predicted"/>
<accession>A0A1F8A5A2</accession>
<dbReference type="Proteomes" id="UP000179179">
    <property type="component" value="Unassembled WGS sequence"/>
</dbReference>
<organism evidence="1 2">
    <name type="scientific">Aspergillus bombycis</name>
    <dbReference type="NCBI Taxonomy" id="109264"/>
    <lineage>
        <taxon>Eukaryota</taxon>
        <taxon>Fungi</taxon>
        <taxon>Dikarya</taxon>
        <taxon>Ascomycota</taxon>
        <taxon>Pezizomycotina</taxon>
        <taxon>Eurotiomycetes</taxon>
        <taxon>Eurotiomycetidae</taxon>
        <taxon>Eurotiales</taxon>
        <taxon>Aspergillaceae</taxon>
        <taxon>Aspergillus</taxon>
    </lineage>
</organism>